<dbReference type="EMBL" id="JACXAF010000034">
    <property type="protein sequence ID" value="MBD1391335.1"/>
    <property type="molecule type" value="Genomic_DNA"/>
</dbReference>
<evidence type="ECO:0000313" key="2">
    <source>
        <dbReference type="Proteomes" id="UP000638014"/>
    </source>
</evidence>
<reference evidence="1" key="1">
    <citation type="submission" date="2020-09" db="EMBL/GenBank/DDBJ databases">
        <title>A novel bacterium of genus Neiella, isolated from South China Sea.</title>
        <authorList>
            <person name="Huang H."/>
            <person name="Mo K."/>
            <person name="Hu Y."/>
        </authorList>
    </citation>
    <scope>NUCLEOTIDE SEQUENCE</scope>
    <source>
        <strain evidence="1">HB171785</strain>
    </source>
</reference>
<dbReference type="Pfam" id="PF10678">
    <property type="entry name" value="DUF2492"/>
    <property type="match status" value="1"/>
</dbReference>
<sequence length="80" mass="8921">MTDSVHGHEVMHMMLDSEQQFTRATLKQAIEQKFGPATKFHTCSASDMDADELIDFLAARGKFVESDDGFNTAADKICNH</sequence>
<dbReference type="AlphaFoldDB" id="A0A8J6UN31"/>
<keyword evidence="2" id="KW-1185">Reference proteome</keyword>
<organism evidence="1 2">
    <name type="scientific">Neiella litorisoli</name>
    <dbReference type="NCBI Taxonomy" id="2771431"/>
    <lineage>
        <taxon>Bacteria</taxon>
        <taxon>Pseudomonadati</taxon>
        <taxon>Pseudomonadota</taxon>
        <taxon>Gammaproteobacteria</taxon>
        <taxon>Alteromonadales</taxon>
        <taxon>Echinimonadaceae</taxon>
        <taxon>Neiella</taxon>
    </lineage>
</organism>
<protein>
    <submittedName>
        <fullName evidence="1">YecH family protein</fullName>
    </submittedName>
</protein>
<dbReference type="NCBIfam" id="TIGR03853">
    <property type="entry name" value="matur_matur"/>
    <property type="match status" value="1"/>
</dbReference>
<dbReference type="RefSeq" id="WP_191146391.1">
    <property type="nucleotide sequence ID" value="NZ_JACXAF010000034.1"/>
</dbReference>
<evidence type="ECO:0000313" key="1">
    <source>
        <dbReference type="EMBL" id="MBD1391335.1"/>
    </source>
</evidence>
<accession>A0A8J6UN31</accession>
<proteinExistence type="predicted"/>
<dbReference type="Proteomes" id="UP000638014">
    <property type="component" value="Unassembled WGS sequence"/>
</dbReference>
<name>A0A8J6UN31_9GAMM</name>
<dbReference type="InterPro" id="IPR019620">
    <property type="entry name" value="Metal-bd_prot_put"/>
</dbReference>
<gene>
    <name evidence="1" type="ORF">IC617_18055</name>
</gene>
<comment type="caution">
    <text evidence="1">The sequence shown here is derived from an EMBL/GenBank/DDBJ whole genome shotgun (WGS) entry which is preliminary data.</text>
</comment>